<keyword evidence="2" id="KW-1133">Transmembrane helix</keyword>
<feature type="compositionally biased region" description="Low complexity" evidence="1">
    <location>
        <begin position="1"/>
        <end position="15"/>
    </location>
</feature>
<dbReference type="SUPFAM" id="SSF88713">
    <property type="entry name" value="Glycoside hydrolase/deacetylase"/>
    <property type="match status" value="1"/>
</dbReference>
<evidence type="ECO:0000256" key="1">
    <source>
        <dbReference type="SAM" id="MobiDB-lite"/>
    </source>
</evidence>
<keyword evidence="2" id="KW-0812">Transmembrane</keyword>
<name>A0AAE3E265_9FIRM</name>
<evidence type="ECO:0000256" key="2">
    <source>
        <dbReference type="SAM" id="Phobius"/>
    </source>
</evidence>
<feature type="transmembrane region" description="Helical" evidence="2">
    <location>
        <begin position="44"/>
        <end position="69"/>
    </location>
</feature>
<sequence>MEKKNQNTNKKIIQTSNKQVHQMRDTRTKNASQKRSKKHRKKQVFGRQSIFAGGFCIVAALAIVIGIFVSNKTKTPYEKQVITLYEKENESLAEQQTNPEAGMDEGISSGLKQVRDYGVKLPESFQNPPIFESTFTSTGDTVLDTANRYAAMYDYDKAIETIQAVSGYESNAEYTKALEEYDLEKSRLFQWNDNYTITHIFFHTLIVDPEKTFDVSLSSKAQVIAYNEAMTTIDEFVKIIQKMYDDGYVLVGLHDVAEMVTQPDGTQIMQMKPIYLPAGKTPFVLSQDDVCYYEYMTGQGFADRFVLDENGKITNEYTLDDGTVIRGSFDVLTILEDFIEAHPDFSYRGARGTIAVTGYNGIFGYRTSDYWYNWNCEYFDQQNAEERQRMYYNNENIEADKAAAKEIATAMKELGWTIASHSWGHIYIGSSSYGRVCWDSDMWEREVAPLVGGTDIIIFAFGEDLDGWQGYAADNEKFLYLKQKGFDYYCNVDASSEHWIQIGANKDYFRQARRNLDGTRMWEAVMSYTDSSYHNRLSDLFDARDIFDPARPTPVE</sequence>
<dbReference type="EMBL" id="JAJEQN010000003">
    <property type="protein sequence ID" value="MCC2220380.1"/>
    <property type="molecule type" value="Genomic_DNA"/>
</dbReference>
<keyword evidence="4" id="KW-1185">Reference proteome</keyword>
<dbReference type="Gene3D" id="3.20.20.370">
    <property type="entry name" value="Glycoside hydrolase/deacetylase"/>
    <property type="match status" value="1"/>
</dbReference>
<gene>
    <name evidence="3" type="ORF">LKD48_01785</name>
</gene>
<reference evidence="3 4" key="1">
    <citation type="submission" date="2021-10" db="EMBL/GenBank/DDBJ databases">
        <title>Anaerobic single-cell dispensing facilitates the cultivation of human gut bacteria.</title>
        <authorList>
            <person name="Afrizal A."/>
        </authorList>
    </citation>
    <scope>NUCLEOTIDE SEQUENCE [LARGE SCALE GENOMIC DNA]</scope>
    <source>
        <strain evidence="3 4">CLA-AA-H224</strain>
    </source>
</reference>
<proteinExistence type="predicted"/>
<organism evidence="3 4">
    <name type="scientific">Anthropogastromicrobium aceti</name>
    <dbReference type="NCBI Taxonomy" id="2981768"/>
    <lineage>
        <taxon>Bacteria</taxon>
        <taxon>Bacillati</taxon>
        <taxon>Bacillota</taxon>
        <taxon>Clostridia</taxon>
        <taxon>Lachnospirales</taxon>
        <taxon>Lachnospiraceae</taxon>
        <taxon>Anthropogastromicrobium</taxon>
    </lineage>
</organism>
<dbReference type="GO" id="GO:0005975">
    <property type="term" value="P:carbohydrate metabolic process"/>
    <property type="evidence" value="ECO:0007669"/>
    <property type="project" value="InterPro"/>
</dbReference>
<keyword evidence="2" id="KW-0472">Membrane</keyword>
<protein>
    <submittedName>
        <fullName evidence="3">Polysaccharide deacetylase</fullName>
    </submittedName>
</protein>
<feature type="compositionally biased region" description="Basic residues" evidence="1">
    <location>
        <begin position="32"/>
        <end position="43"/>
    </location>
</feature>
<comment type="caution">
    <text evidence="3">The sequence shown here is derived from an EMBL/GenBank/DDBJ whole genome shotgun (WGS) entry which is preliminary data.</text>
</comment>
<dbReference type="AlphaFoldDB" id="A0AAE3E265"/>
<dbReference type="RefSeq" id="WP_308730994.1">
    <property type="nucleotide sequence ID" value="NZ_JAJEQN010000003.1"/>
</dbReference>
<evidence type="ECO:0000313" key="3">
    <source>
        <dbReference type="EMBL" id="MCC2220380.1"/>
    </source>
</evidence>
<dbReference type="Proteomes" id="UP001198200">
    <property type="component" value="Unassembled WGS sequence"/>
</dbReference>
<evidence type="ECO:0000313" key="4">
    <source>
        <dbReference type="Proteomes" id="UP001198200"/>
    </source>
</evidence>
<dbReference type="InterPro" id="IPR011330">
    <property type="entry name" value="Glyco_hydro/deAcase_b/a-brl"/>
</dbReference>
<accession>A0AAE3E265</accession>
<feature type="region of interest" description="Disordered" evidence="1">
    <location>
        <begin position="1"/>
        <end position="43"/>
    </location>
</feature>